<evidence type="ECO:0000256" key="1">
    <source>
        <dbReference type="ARBA" id="ARBA00004761"/>
    </source>
</evidence>
<comment type="similarity">
    <text evidence="2">Belongs to the KHG/KDPG aldolase family.</text>
</comment>
<dbReference type="EMBL" id="NMUH01001902">
    <property type="protein sequence ID" value="MQL96314.1"/>
    <property type="molecule type" value="Genomic_DNA"/>
</dbReference>
<evidence type="ECO:0000256" key="2">
    <source>
        <dbReference type="ARBA" id="ARBA00006906"/>
    </source>
</evidence>
<dbReference type="PANTHER" id="PTHR30246">
    <property type="entry name" value="2-KETO-3-DEOXY-6-PHOSPHOGLUCONATE ALDOLASE"/>
    <property type="match status" value="1"/>
</dbReference>
<accession>A0A843VTI4</accession>
<feature type="non-terminal residue" evidence="6">
    <location>
        <position position="1"/>
    </location>
</feature>
<evidence type="ECO:0000313" key="7">
    <source>
        <dbReference type="Proteomes" id="UP000652761"/>
    </source>
</evidence>
<dbReference type="Gene3D" id="3.20.20.70">
    <property type="entry name" value="Aldolase class I"/>
    <property type="match status" value="1"/>
</dbReference>
<keyword evidence="4" id="KW-0456">Lyase</keyword>
<evidence type="ECO:0000256" key="4">
    <source>
        <dbReference type="ARBA" id="ARBA00023239"/>
    </source>
</evidence>
<dbReference type="GO" id="GO:0016829">
    <property type="term" value="F:lyase activity"/>
    <property type="evidence" value="ECO:0007669"/>
    <property type="project" value="UniProtKB-KW"/>
</dbReference>
<organism evidence="6 7">
    <name type="scientific">Colocasia esculenta</name>
    <name type="common">Wild taro</name>
    <name type="synonym">Arum esculentum</name>
    <dbReference type="NCBI Taxonomy" id="4460"/>
    <lineage>
        <taxon>Eukaryota</taxon>
        <taxon>Viridiplantae</taxon>
        <taxon>Streptophyta</taxon>
        <taxon>Embryophyta</taxon>
        <taxon>Tracheophyta</taxon>
        <taxon>Spermatophyta</taxon>
        <taxon>Magnoliopsida</taxon>
        <taxon>Liliopsida</taxon>
        <taxon>Araceae</taxon>
        <taxon>Aroideae</taxon>
        <taxon>Colocasieae</taxon>
        <taxon>Colocasia</taxon>
    </lineage>
</organism>
<name>A0A843VTI4_COLES</name>
<dbReference type="SUPFAM" id="SSF51569">
    <property type="entry name" value="Aldolase"/>
    <property type="match status" value="1"/>
</dbReference>
<dbReference type="OrthoDB" id="1476984at2759"/>
<dbReference type="InterPro" id="IPR000887">
    <property type="entry name" value="Aldlse_KDPG_KHG"/>
</dbReference>
<comment type="caution">
    <text evidence="6">The sequence shown here is derived from an EMBL/GenBank/DDBJ whole genome shotgun (WGS) entry which is preliminary data.</text>
</comment>
<dbReference type="PANTHER" id="PTHR30246:SF1">
    <property type="entry name" value="2-DEHYDRO-3-DEOXY-6-PHOSPHOGALACTONATE ALDOLASE-RELATED"/>
    <property type="match status" value="1"/>
</dbReference>
<gene>
    <name evidence="6" type="ORF">Taro_028988</name>
</gene>
<sequence>GAIHPPLAWPDPVGLGPARPSRARDRRVGSVGTVLSTEDARNAVKAGASFLMSPATIKVCKKTSLNSYCRWGYIRSVVDHDGVLFDLQGDEVLYIPGVMTPTEILDAYNSGARIVKIYPVLVLEGARYISVLRKPFSHIPMVASQGITIDMIRTYIGSGACAVVLSDAIFEKSAMAQRNYDEIYRLASLATWQGVQAVQQTGRKFC</sequence>
<dbReference type="Proteomes" id="UP000652761">
    <property type="component" value="Unassembled WGS sequence"/>
</dbReference>
<evidence type="ECO:0000313" key="6">
    <source>
        <dbReference type="EMBL" id="MQL96314.1"/>
    </source>
</evidence>
<reference evidence="6" key="1">
    <citation type="submission" date="2017-07" db="EMBL/GenBank/DDBJ databases">
        <title>Taro Niue Genome Assembly and Annotation.</title>
        <authorList>
            <person name="Atibalentja N."/>
            <person name="Keating K."/>
            <person name="Fields C.J."/>
        </authorList>
    </citation>
    <scope>NUCLEOTIDE SEQUENCE</scope>
    <source>
        <strain evidence="6">Niue_2</strain>
        <tissue evidence="6">Leaf</tissue>
    </source>
</reference>
<keyword evidence="7" id="KW-1185">Reference proteome</keyword>
<evidence type="ECO:0000256" key="5">
    <source>
        <dbReference type="ARBA" id="ARBA00023277"/>
    </source>
</evidence>
<protein>
    <submittedName>
        <fullName evidence="6">Uncharacterized protein</fullName>
    </submittedName>
</protein>
<comment type="subunit">
    <text evidence="3">Homotrimer.</text>
</comment>
<evidence type="ECO:0000256" key="3">
    <source>
        <dbReference type="ARBA" id="ARBA00011233"/>
    </source>
</evidence>
<dbReference type="AlphaFoldDB" id="A0A843VTI4"/>
<dbReference type="CDD" id="cd00452">
    <property type="entry name" value="KDPG_aldolase"/>
    <property type="match status" value="1"/>
</dbReference>
<keyword evidence="5" id="KW-0119">Carbohydrate metabolism</keyword>
<proteinExistence type="inferred from homology"/>
<comment type="pathway">
    <text evidence="1">Carbohydrate acid metabolism.</text>
</comment>
<dbReference type="Pfam" id="PF01081">
    <property type="entry name" value="Aldolase"/>
    <property type="match status" value="1"/>
</dbReference>
<dbReference type="InterPro" id="IPR013785">
    <property type="entry name" value="Aldolase_TIM"/>
</dbReference>